<name>A0A932CMZ5_UNCTE</name>
<dbReference type="Proteomes" id="UP000769766">
    <property type="component" value="Unassembled WGS sequence"/>
</dbReference>
<dbReference type="Gene3D" id="1.10.287.470">
    <property type="entry name" value="Helix hairpin bin"/>
    <property type="match status" value="1"/>
</dbReference>
<evidence type="ECO:0000256" key="1">
    <source>
        <dbReference type="ARBA" id="ARBA00009477"/>
    </source>
</evidence>
<feature type="domain" description="CusB-like beta-barrel" evidence="4">
    <location>
        <begin position="266"/>
        <end position="336"/>
    </location>
</feature>
<dbReference type="Gene3D" id="2.40.30.170">
    <property type="match status" value="1"/>
</dbReference>
<organism evidence="7 8">
    <name type="scientific">Tectimicrobiota bacterium</name>
    <dbReference type="NCBI Taxonomy" id="2528274"/>
    <lineage>
        <taxon>Bacteria</taxon>
        <taxon>Pseudomonadati</taxon>
        <taxon>Nitrospinota/Tectimicrobiota group</taxon>
        <taxon>Candidatus Tectimicrobiota</taxon>
    </lineage>
</organism>
<dbReference type="EMBL" id="JACPRF010000133">
    <property type="protein sequence ID" value="MBI2876077.1"/>
    <property type="molecule type" value="Genomic_DNA"/>
</dbReference>
<dbReference type="PANTHER" id="PTHR30469">
    <property type="entry name" value="MULTIDRUG RESISTANCE PROTEIN MDTA"/>
    <property type="match status" value="1"/>
</dbReference>
<evidence type="ECO:0000259" key="6">
    <source>
        <dbReference type="Pfam" id="PF25989"/>
    </source>
</evidence>
<dbReference type="InterPro" id="IPR058637">
    <property type="entry name" value="YknX-like_C"/>
</dbReference>
<comment type="caution">
    <text evidence="7">The sequence shown here is derived from an EMBL/GenBank/DDBJ whole genome shotgun (WGS) entry which is preliminary data.</text>
</comment>
<feature type="coiled-coil region" evidence="2">
    <location>
        <begin position="129"/>
        <end position="215"/>
    </location>
</feature>
<dbReference type="GO" id="GO:1990281">
    <property type="term" value="C:efflux pump complex"/>
    <property type="evidence" value="ECO:0007669"/>
    <property type="project" value="TreeGrafter"/>
</dbReference>
<gene>
    <name evidence="7" type="ORF">HYY20_04280</name>
</gene>
<dbReference type="GO" id="GO:0015562">
    <property type="term" value="F:efflux transmembrane transporter activity"/>
    <property type="evidence" value="ECO:0007669"/>
    <property type="project" value="TreeGrafter"/>
</dbReference>
<keyword evidence="3" id="KW-1133">Transmembrane helix</keyword>
<dbReference type="SUPFAM" id="SSF111369">
    <property type="entry name" value="HlyD-like secretion proteins"/>
    <property type="match status" value="1"/>
</dbReference>
<dbReference type="InterPro" id="IPR058792">
    <property type="entry name" value="Beta-barrel_RND_2"/>
</dbReference>
<evidence type="ECO:0000256" key="2">
    <source>
        <dbReference type="SAM" id="Coils"/>
    </source>
</evidence>
<dbReference type="Gene3D" id="2.40.50.100">
    <property type="match status" value="1"/>
</dbReference>
<sequence length="427" mass="46514">MPEKEEVTDLSRLRISRQEERAPAGKKGRAYLWLAGLLAFLIWIGALGFFLRDRLWGAVGAFLSTPEVTVFQVPQQASPGPARLLSANGYIVARKTSILSSRTSGRVVWLGCEVGDRVKAGEVVARLESNEQQARLESAQAALHEAEARLREARANLLEDQRREARSRQLLDEKVLSQAEYDLSRATLEAAQARVASLEAAVKTAEANLHFAEVQLDHTQIRAPFNGVITGKHAEVGEMVTAGSYSGQITGGAVFRLADFGSLEMEADVTEANLGKVRVGQPAEIVTDAYPDRIYRGRLRQIVPTADRQKAVVQVRVEILDKDGRLLPEMSAQVSFFAGETRSTAADAGRRSSGKILVPAEALRIIDQETAVYLVEDQRAKVRKIRRGGKVGRMVEVLEGLSGGEQVILSGPAGLREGDQVTIAASR</sequence>
<evidence type="ECO:0000313" key="7">
    <source>
        <dbReference type="EMBL" id="MBI2876077.1"/>
    </source>
</evidence>
<evidence type="ECO:0000259" key="5">
    <source>
        <dbReference type="Pfam" id="PF25973"/>
    </source>
</evidence>
<dbReference type="FunFam" id="2.40.30.170:FF:000010">
    <property type="entry name" value="Efflux RND transporter periplasmic adaptor subunit"/>
    <property type="match status" value="1"/>
</dbReference>
<comment type="similarity">
    <text evidence="1">Belongs to the membrane fusion protein (MFP) (TC 8.A.1) family.</text>
</comment>
<dbReference type="InterPro" id="IPR058647">
    <property type="entry name" value="BSH_CzcB-like"/>
</dbReference>
<dbReference type="Gene3D" id="2.40.420.20">
    <property type="match status" value="1"/>
</dbReference>
<evidence type="ECO:0000256" key="3">
    <source>
        <dbReference type="SAM" id="Phobius"/>
    </source>
</evidence>
<keyword evidence="3" id="KW-0472">Membrane</keyword>
<dbReference type="Pfam" id="PF25989">
    <property type="entry name" value="YknX_C"/>
    <property type="match status" value="1"/>
</dbReference>
<protein>
    <submittedName>
        <fullName evidence="7">Efflux RND transporter periplasmic adaptor subunit</fullName>
    </submittedName>
</protein>
<dbReference type="PANTHER" id="PTHR30469:SF38">
    <property type="entry name" value="HLYD FAMILY SECRETION PROTEIN"/>
    <property type="match status" value="1"/>
</dbReference>
<proteinExistence type="inferred from homology"/>
<dbReference type="NCBIfam" id="TIGR01730">
    <property type="entry name" value="RND_mfp"/>
    <property type="match status" value="1"/>
</dbReference>
<accession>A0A932CMZ5</accession>
<feature type="transmembrane region" description="Helical" evidence="3">
    <location>
        <begin position="30"/>
        <end position="51"/>
    </location>
</feature>
<feature type="domain" description="CzcB-like barrel-sandwich hybrid" evidence="5">
    <location>
        <begin position="98"/>
        <end position="242"/>
    </location>
</feature>
<keyword evidence="3" id="KW-0812">Transmembrane</keyword>
<feature type="domain" description="YknX-like C-terminal permuted SH3-like" evidence="6">
    <location>
        <begin position="358"/>
        <end position="423"/>
    </location>
</feature>
<evidence type="ECO:0000259" key="4">
    <source>
        <dbReference type="Pfam" id="PF25954"/>
    </source>
</evidence>
<dbReference type="AlphaFoldDB" id="A0A932CMZ5"/>
<reference evidence="7" key="1">
    <citation type="submission" date="2020-07" db="EMBL/GenBank/DDBJ databases">
        <title>Huge and variable diversity of episymbiotic CPR bacteria and DPANN archaea in groundwater ecosystems.</title>
        <authorList>
            <person name="He C.Y."/>
            <person name="Keren R."/>
            <person name="Whittaker M."/>
            <person name="Farag I.F."/>
            <person name="Doudna J."/>
            <person name="Cate J.H.D."/>
            <person name="Banfield J.F."/>
        </authorList>
    </citation>
    <scope>NUCLEOTIDE SEQUENCE</scope>
    <source>
        <strain evidence="7">NC_groundwater_672_Ag_B-0.1um_62_36</strain>
    </source>
</reference>
<keyword evidence="2" id="KW-0175">Coiled coil</keyword>
<evidence type="ECO:0000313" key="8">
    <source>
        <dbReference type="Proteomes" id="UP000769766"/>
    </source>
</evidence>
<dbReference type="InterPro" id="IPR006143">
    <property type="entry name" value="RND_pump_MFP"/>
</dbReference>
<dbReference type="Pfam" id="PF25954">
    <property type="entry name" value="Beta-barrel_RND_2"/>
    <property type="match status" value="1"/>
</dbReference>
<dbReference type="Pfam" id="PF25973">
    <property type="entry name" value="BSH_CzcB"/>
    <property type="match status" value="1"/>
</dbReference>